<dbReference type="AlphaFoldDB" id="A0A0F9JNC6"/>
<reference evidence="1" key="1">
    <citation type="journal article" date="2015" name="Nature">
        <title>Complex archaea that bridge the gap between prokaryotes and eukaryotes.</title>
        <authorList>
            <person name="Spang A."/>
            <person name="Saw J.H."/>
            <person name="Jorgensen S.L."/>
            <person name="Zaremba-Niedzwiedzka K."/>
            <person name="Martijn J."/>
            <person name="Lind A.E."/>
            <person name="van Eijk R."/>
            <person name="Schleper C."/>
            <person name="Guy L."/>
            <person name="Ettema T.J."/>
        </authorList>
    </citation>
    <scope>NUCLEOTIDE SEQUENCE</scope>
</reference>
<evidence type="ECO:0000313" key="1">
    <source>
        <dbReference type="EMBL" id="KKM63931.1"/>
    </source>
</evidence>
<sequence>MRKLLVLSCDGWPSCPFNRDGRNCTLVRHHIEGAGAEFNVPDDCPLWEHEIHVTLPDGYFDRRKEKKTQ</sequence>
<gene>
    <name evidence="1" type="ORF">LCGC14_1506520</name>
</gene>
<dbReference type="EMBL" id="LAZR01011000">
    <property type="protein sequence ID" value="KKM63931.1"/>
    <property type="molecule type" value="Genomic_DNA"/>
</dbReference>
<comment type="caution">
    <text evidence="1">The sequence shown here is derived from an EMBL/GenBank/DDBJ whole genome shotgun (WGS) entry which is preliminary data.</text>
</comment>
<organism evidence="1">
    <name type="scientific">marine sediment metagenome</name>
    <dbReference type="NCBI Taxonomy" id="412755"/>
    <lineage>
        <taxon>unclassified sequences</taxon>
        <taxon>metagenomes</taxon>
        <taxon>ecological metagenomes</taxon>
    </lineage>
</organism>
<name>A0A0F9JNC6_9ZZZZ</name>
<proteinExistence type="predicted"/>
<accession>A0A0F9JNC6</accession>
<protein>
    <submittedName>
        <fullName evidence="1">Uncharacterized protein</fullName>
    </submittedName>
</protein>